<sequence length="137" mass="14946">MRASLTCILLATARALAPAARPRRTHPARHGAPKDGPSYADLPRDVEPIDTSFLEEKPPPSWGSEGWNWGSANGAAHDKAAIVRAQFAKRHRRTSFMAWAKCGTVDAGDLKMALALSCQRARNLGYDEDGKWDLPVP</sequence>
<gene>
    <name evidence="3" type="ORF">PECAL_1P31340</name>
</gene>
<feature type="signal peptide" evidence="2">
    <location>
        <begin position="1"/>
        <end position="19"/>
    </location>
</feature>
<feature type="region of interest" description="Disordered" evidence="1">
    <location>
        <begin position="19"/>
        <end position="44"/>
    </location>
</feature>
<protein>
    <submittedName>
        <fullName evidence="3">Uncharacterized protein</fullName>
    </submittedName>
</protein>
<dbReference type="AlphaFoldDB" id="A0A8J2SFH3"/>
<feature type="compositionally biased region" description="Basic residues" evidence="1">
    <location>
        <begin position="21"/>
        <end position="31"/>
    </location>
</feature>
<accession>A0A8J2SFH3</accession>
<evidence type="ECO:0000256" key="1">
    <source>
        <dbReference type="SAM" id="MobiDB-lite"/>
    </source>
</evidence>
<reference evidence="3" key="1">
    <citation type="submission" date="2021-11" db="EMBL/GenBank/DDBJ databases">
        <authorList>
            <consortium name="Genoscope - CEA"/>
            <person name="William W."/>
        </authorList>
    </citation>
    <scope>NUCLEOTIDE SEQUENCE</scope>
</reference>
<evidence type="ECO:0000313" key="3">
    <source>
        <dbReference type="EMBL" id="CAH0366631.1"/>
    </source>
</evidence>
<evidence type="ECO:0000256" key="2">
    <source>
        <dbReference type="SAM" id="SignalP"/>
    </source>
</evidence>
<name>A0A8J2SFH3_9STRA</name>
<keyword evidence="2" id="KW-0732">Signal</keyword>
<feature type="chain" id="PRO_5035292607" evidence="2">
    <location>
        <begin position="20"/>
        <end position="137"/>
    </location>
</feature>
<organism evidence="3 4">
    <name type="scientific">Pelagomonas calceolata</name>
    <dbReference type="NCBI Taxonomy" id="35677"/>
    <lineage>
        <taxon>Eukaryota</taxon>
        <taxon>Sar</taxon>
        <taxon>Stramenopiles</taxon>
        <taxon>Ochrophyta</taxon>
        <taxon>Pelagophyceae</taxon>
        <taxon>Pelagomonadales</taxon>
        <taxon>Pelagomonadaceae</taxon>
        <taxon>Pelagomonas</taxon>
    </lineage>
</organism>
<dbReference type="EMBL" id="CAKKNE010000001">
    <property type="protein sequence ID" value="CAH0366631.1"/>
    <property type="molecule type" value="Genomic_DNA"/>
</dbReference>
<proteinExistence type="predicted"/>
<feature type="region of interest" description="Disordered" evidence="1">
    <location>
        <begin position="51"/>
        <end position="70"/>
    </location>
</feature>
<comment type="caution">
    <text evidence="3">The sequence shown here is derived from an EMBL/GenBank/DDBJ whole genome shotgun (WGS) entry which is preliminary data.</text>
</comment>
<dbReference type="Proteomes" id="UP000789595">
    <property type="component" value="Unassembled WGS sequence"/>
</dbReference>
<dbReference type="OrthoDB" id="10567250at2759"/>
<keyword evidence="4" id="KW-1185">Reference proteome</keyword>
<evidence type="ECO:0000313" key="4">
    <source>
        <dbReference type="Proteomes" id="UP000789595"/>
    </source>
</evidence>